<feature type="transmembrane region" description="Helical" evidence="6">
    <location>
        <begin position="408"/>
        <end position="429"/>
    </location>
</feature>
<feature type="transmembrane region" description="Helical" evidence="6">
    <location>
        <begin position="140"/>
        <end position="162"/>
    </location>
</feature>
<feature type="transmembrane region" description="Helical" evidence="6">
    <location>
        <begin position="383"/>
        <end position="402"/>
    </location>
</feature>
<keyword evidence="8" id="KW-1185">Reference proteome</keyword>
<keyword evidence="5 6" id="KW-0472">Membrane</keyword>
<dbReference type="InterPro" id="IPR036259">
    <property type="entry name" value="MFS_trans_sf"/>
</dbReference>
<sequence length="505" mass="56133">MQKRTLSFWEIWNMSFGFLGIQFGFALQNANTSRIFETLGASVEDIPILWIAAPVTGLVVQPIIGYFSDRTWTRLGRRRPYFLIGAILSSLALFVMPNSPSLWVAAGTLWIMDASINISMEPFRAFVGDNLPERQRTLGFSMQSFFIGIGAVVGSLLPYMFTNWFGVSNTAPEGIIPDSVKWSFYVGGVVFLLAVLWTVIKSREYSPAELAAFDKADKDLQTARVEIVDKTKNIKLQFTVGLSMAIIGALVSAYIYLNNYTKELYILFVGLIVAGILFVIVSQLRKREIRNGFTIIVTDMLNMPRAMKQLAWVQFFSWFALFSMWIYTTQAVTGHVFGTHDTTSEVYNDAADWVTVMFTVYNGVAAAVAFLLPVLARRTSNKFTHMLALTAGGLGLISIYFLSDKIGLLMAMVGVGIAWASILSIPYAMLSGSLPSSKMGYYMGVFNFFIVIPQIVAATILGFLVKEFFNNEPVYALIIGGCAMILSGILTLRVQTQRKINISEQ</sequence>
<evidence type="ECO:0000256" key="6">
    <source>
        <dbReference type="SAM" id="Phobius"/>
    </source>
</evidence>
<dbReference type="InterPro" id="IPR011701">
    <property type="entry name" value="MFS"/>
</dbReference>
<evidence type="ECO:0000256" key="3">
    <source>
        <dbReference type="ARBA" id="ARBA00022692"/>
    </source>
</evidence>
<feature type="transmembrane region" description="Helical" evidence="6">
    <location>
        <begin position="310"/>
        <end position="327"/>
    </location>
</feature>
<comment type="caution">
    <text evidence="7">The sequence shown here is derived from an EMBL/GenBank/DDBJ whole genome shotgun (WGS) entry which is preliminary data.</text>
</comment>
<gene>
    <name evidence="7" type="ORF">L1I30_12885</name>
</gene>
<dbReference type="Pfam" id="PF07690">
    <property type="entry name" value="MFS_1"/>
    <property type="match status" value="1"/>
</dbReference>
<evidence type="ECO:0000313" key="7">
    <source>
        <dbReference type="EMBL" id="MCF4102564.1"/>
    </source>
</evidence>
<keyword evidence="4 6" id="KW-1133">Transmembrane helix</keyword>
<dbReference type="PANTHER" id="PTHR19432">
    <property type="entry name" value="SUGAR TRANSPORTER"/>
    <property type="match status" value="1"/>
</dbReference>
<dbReference type="RefSeq" id="WP_236134707.1">
    <property type="nucleotide sequence ID" value="NZ_JAKGTH010000011.1"/>
</dbReference>
<accession>A0ABS9EK82</accession>
<feature type="transmembrane region" description="Helical" evidence="6">
    <location>
        <begin position="353"/>
        <end position="376"/>
    </location>
</feature>
<evidence type="ECO:0000256" key="4">
    <source>
        <dbReference type="ARBA" id="ARBA00022989"/>
    </source>
</evidence>
<evidence type="ECO:0000256" key="2">
    <source>
        <dbReference type="ARBA" id="ARBA00022448"/>
    </source>
</evidence>
<feature type="transmembrane region" description="Helical" evidence="6">
    <location>
        <begin position="102"/>
        <end position="120"/>
    </location>
</feature>
<name>A0ABS9EK82_9FLAO</name>
<dbReference type="SUPFAM" id="SSF103473">
    <property type="entry name" value="MFS general substrate transporter"/>
    <property type="match status" value="1"/>
</dbReference>
<feature type="transmembrane region" description="Helical" evidence="6">
    <location>
        <begin position="263"/>
        <end position="281"/>
    </location>
</feature>
<feature type="transmembrane region" description="Helical" evidence="6">
    <location>
        <begin position="238"/>
        <end position="257"/>
    </location>
</feature>
<evidence type="ECO:0000256" key="1">
    <source>
        <dbReference type="ARBA" id="ARBA00004141"/>
    </source>
</evidence>
<dbReference type="Gene3D" id="1.20.1250.20">
    <property type="entry name" value="MFS general substrate transporter like domains"/>
    <property type="match status" value="2"/>
</dbReference>
<feature type="transmembrane region" description="Helical" evidence="6">
    <location>
        <begin position="48"/>
        <end position="68"/>
    </location>
</feature>
<evidence type="ECO:0000256" key="5">
    <source>
        <dbReference type="ARBA" id="ARBA00023136"/>
    </source>
</evidence>
<proteinExistence type="predicted"/>
<dbReference type="PANTHER" id="PTHR19432:SF35">
    <property type="entry name" value="SOLUTE CARRIER FAMILY 45 MEMBER 3 ISOFORM X1"/>
    <property type="match status" value="1"/>
</dbReference>
<feature type="transmembrane region" description="Helical" evidence="6">
    <location>
        <begin position="182"/>
        <end position="200"/>
    </location>
</feature>
<dbReference type="Proteomes" id="UP001179363">
    <property type="component" value="Unassembled WGS sequence"/>
</dbReference>
<protein>
    <submittedName>
        <fullName evidence="7">MFS transporter</fullName>
    </submittedName>
</protein>
<feature type="transmembrane region" description="Helical" evidence="6">
    <location>
        <begin position="80"/>
        <end position="96"/>
    </location>
</feature>
<evidence type="ECO:0000313" key="8">
    <source>
        <dbReference type="Proteomes" id="UP001179363"/>
    </source>
</evidence>
<keyword evidence="3 6" id="KW-0812">Transmembrane</keyword>
<keyword evidence="2" id="KW-0813">Transport</keyword>
<comment type="subcellular location">
    <subcellularLocation>
        <location evidence="1">Membrane</location>
        <topology evidence="1">Multi-pass membrane protein</topology>
    </subcellularLocation>
</comment>
<reference evidence="7" key="1">
    <citation type="submission" date="2022-01" db="EMBL/GenBank/DDBJ databases">
        <title>Gillisia lutea sp. nov., isolated from marine plastic residues from the Malvarosa beach (Valencia, Spain).</title>
        <authorList>
            <person name="Vidal-Verdu A."/>
            <person name="Molina-Menor E."/>
            <person name="Satari L."/>
            <person name="Pascual J."/>
            <person name="Pereto J."/>
            <person name="Porcar M."/>
        </authorList>
    </citation>
    <scope>NUCLEOTIDE SEQUENCE</scope>
    <source>
        <strain evidence="7">M10.2A</strain>
    </source>
</reference>
<organism evidence="7 8">
    <name type="scientific">Gillisia lutea</name>
    <dbReference type="NCBI Taxonomy" id="2909668"/>
    <lineage>
        <taxon>Bacteria</taxon>
        <taxon>Pseudomonadati</taxon>
        <taxon>Bacteroidota</taxon>
        <taxon>Flavobacteriia</taxon>
        <taxon>Flavobacteriales</taxon>
        <taxon>Flavobacteriaceae</taxon>
        <taxon>Gillisia</taxon>
    </lineage>
</organism>
<feature type="transmembrane region" description="Helical" evidence="6">
    <location>
        <begin position="441"/>
        <end position="462"/>
    </location>
</feature>
<dbReference type="EMBL" id="JAKGTH010000011">
    <property type="protein sequence ID" value="MCF4102564.1"/>
    <property type="molecule type" value="Genomic_DNA"/>
</dbReference>
<feature type="transmembrane region" description="Helical" evidence="6">
    <location>
        <begin position="474"/>
        <end position="492"/>
    </location>
</feature>